<dbReference type="GO" id="GO:0022857">
    <property type="term" value="F:transmembrane transporter activity"/>
    <property type="evidence" value="ECO:0007669"/>
    <property type="project" value="UniProtKB-UniRule"/>
</dbReference>
<feature type="transmembrane region" description="Helical" evidence="7">
    <location>
        <begin position="35"/>
        <end position="57"/>
    </location>
</feature>
<evidence type="ECO:0000256" key="2">
    <source>
        <dbReference type="ARBA" id="ARBA00007168"/>
    </source>
</evidence>
<dbReference type="AlphaFoldDB" id="A0A7T8QVZ7"/>
<comment type="function">
    <text evidence="7">Choline transporter.</text>
</comment>
<name>A0A7T8QVZ7_CALRO</name>
<dbReference type="InterPro" id="IPR007603">
    <property type="entry name" value="Choline_transptr-like"/>
</dbReference>
<sequence>MILAGAFASWYWTFDKKREVPSLPLLSSTTRTFRYHLGTVAFGSLIIAIIRFIRVMLERIEEKMKQYHQDNPVVKVVKNNVTCKLKKEDTKSFTKSSMIQSKVQASGRSQP</sequence>
<keyword evidence="4 7" id="KW-1133">Transmembrane helix</keyword>
<dbReference type="GO" id="GO:0005886">
    <property type="term" value="C:plasma membrane"/>
    <property type="evidence" value="ECO:0007669"/>
    <property type="project" value="UniProtKB-SubCell"/>
</dbReference>
<keyword evidence="5 7" id="KW-0472">Membrane</keyword>
<evidence type="ECO:0000256" key="4">
    <source>
        <dbReference type="ARBA" id="ARBA00022989"/>
    </source>
</evidence>
<dbReference type="Proteomes" id="UP000595437">
    <property type="component" value="Chromosome 1"/>
</dbReference>
<dbReference type="PANTHER" id="PTHR12385">
    <property type="entry name" value="CHOLINE TRANSPORTER-LIKE (SLC FAMILY 44)"/>
    <property type="match status" value="1"/>
</dbReference>
<dbReference type="Pfam" id="PF04515">
    <property type="entry name" value="Choline_transpo"/>
    <property type="match status" value="1"/>
</dbReference>
<evidence type="ECO:0000313" key="8">
    <source>
        <dbReference type="EMBL" id="QQP57125.1"/>
    </source>
</evidence>
<keyword evidence="3 7" id="KW-0812">Transmembrane</keyword>
<dbReference type="OrthoDB" id="420519at2759"/>
<evidence type="ECO:0000256" key="3">
    <source>
        <dbReference type="ARBA" id="ARBA00022692"/>
    </source>
</evidence>
<dbReference type="EMBL" id="CP045890">
    <property type="protein sequence ID" value="QQP57125.1"/>
    <property type="molecule type" value="Genomic_DNA"/>
</dbReference>
<dbReference type="PANTHER" id="PTHR12385:SF14">
    <property type="entry name" value="CHOLINE TRANSPORTER-LIKE 2"/>
    <property type="match status" value="1"/>
</dbReference>
<reference evidence="9" key="1">
    <citation type="submission" date="2021-01" db="EMBL/GenBank/DDBJ databases">
        <title>Caligus Genome Assembly.</title>
        <authorList>
            <person name="Gallardo-Escarate C."/>
        </authorList>
    </citation>
    <scope>NUCLEOTIDE SEQUENCE [LARGE SCALE GENOMIC DNA]</scope>
</reference>
<gene>
    <name evidence="8" type="ORF">FKW44_002004</name>
</gene>
<evidence type="ECO:0000256" key="6">
    <source>
        <dbReference type="ARBA" id="ARBA00023180"/>
    </source>
</evidence>
<comment type="subcellular location">
    <subcellularLocation>
        <location evidence="7">Cell membrane</location>
        <topology evidence="7">Multi-pass membrane protein</topology>
    </subcellularLocation>
    <subcellularLocation>
        <location evidence="1">Membrane</location>
        <topology evidence="1">Multi-pass membrane protein</topology>
    </subcellularLocation>
</comment>
<evidence type="ECO:0000256" key="5">
    <source>
        <dbReference type="ARBA" id="ARBA00023136"/>
    </source>
</evidence>
<proteinExistence type="inferred from homology"/>
<evidence type="ECO:0000313" key="9">
    <source>
        <dbReference type="Proteomes" id="UP000595437"/>
    </source>
</evidence>
<comment type="similarity">
    <text evidence="2 7">Belongs to the CTL (choline transporter-like) family.</text>
</comment>
<evidence type="ECO:0000256" key="7">
    <source>
        <dbReference type="RuleBase" id="RU368066"/>
    </source>
</evidence>
<protein>
    <recommendedName>
        <fullName evidence="7">Choline transporter-like protein</fullName>
    </recommendedName>
</protein>
<accession>A0A7T8QVZ7</accession>
<evidence type="ECO:0000256" key="1">
    <source>
        <dbReference type="ARBA" id="ARBA00004141"/>
    </source>
</evidence>
<keyword evidence="9" id="KW-1185">Reference proteome</keyword>
<keyword evidence="6" id="KW-0325">Glycoprotein</keyword>
<organism evidence="8 9">
    <name type="scientific">Caligus rogercresseyi</name>
    <name type="common">Sea louse</name>
    <dbReference type="NCBI Taxonomy" id="217165"/>
    <lineage>
        <taxon>Eukaryota</taxon>
        <taxon>Metazoa</taxon>
        <taxon>Ecdysozoa</taxon>
        <taxon>Arthropoda</taxon>
        <taxon>Crustacea</taxon>
        <taxon>Multicrustacea</taxon>
        <taxon>Hexanauplia</taxon>
        <taxon>Copepoda</taxon>
        <taxon>Siphonostomatoida</taxon>
        <taxon>Caligidae</taxon>
        <taxon>Caligus</taxon>
    </lineage>
</organism>
<comment type="caution">
    <text evidence="7">Lacks conserved residue(s) required for the propagation of feature annotation.</text>
</comment>